<proteinExistence type="predicted"/>
<dbReference type="CDD" id="cd05387">
    <property type="entry name" value="BY-kinase"/>
    <property type="match status" value="1"/>
</dbReference>
<reference evidence="4 5" key="1">
    <citation type="submission" date="2019-11" db="EMBL/GenBank/DDBJ databases">
        <title>Comparative genomics of hydrocarbon-degrading Desulfosarcina strains.</title>
        <authorList>
            <person name="Watanabe M."/>
            <person name="Kojima H."/>
            <person name="Fukui M."/>
        </authorList>
    </citation>
    <scope>NUCLEOTIDE SEQUENCE [LARGE SCALE GENOMIC DNA]</scope>
    <source>
        <strain evidence="4 5">PL12</strain>
    </source>
</reference>
<feature type="compositionally biased region" description="Basic and acidic residues" evidence="3">
    <location>
        <begin position="1"/>
        <end position="12"/>
    </location>
</feature>
<dbReference type="Proteomes" id="UP000427906">
    <property type="component" value="Chromosome"/>
</dbReference>
<dbReference type="InterPro" id="IPR050445">
    <property type="entry name" value="Bact_polysacc_biosynth/exp"/>
</dbReference>
<evidence type="ECO:0000256" key="1">
    <source>
        <dbReference type="ARBA" id="ARBA00022741"/>
    </source>
</evidence>
<protein>
    <submittedName>
        <fullName evidence="4">Polysaccharide biosynthesis protein</fullName>
    </submittedName>
</protein>
<keyword evidence="2" id="KW-0067">ATP-binding</keyword>
<dbReference type="PANTHER" id="PTHR32309">
    <property type="entry name" value="TYROSINE-PROTEIN KINASE"/>
    <property type="match status" value="1"/>
</dbReference>
<evidence type="ECO:0000256" key="2">
    <source>
        <dbReference type="ARBA" id="ARBA00022840"/>
    </source>
</evidence>
<dbReference type="PANTHER" id="PTHR32309:SF13">
    <property type="entry name" value="FERRIC ENTEROBACTIN TRANSPORT PROTEIN FEPE"/>
    <property type="match status" value="1"/>
</dbReference>
<dbReference type="SUPFAM" id="SSF52540">
    <property type="entry name" value="P-loop containing nucleoside triphosphate hydrolases"/>
    <property type="match status" value="1"/>
</dbReference>
<dbReference type="InterPro" id="IPR027417">
    <property type="entry name" value="P-loop_NTPase"/>
</dbReference>
<dbReference type="AlphaFoldDB" id="A0A5K7YCX8"/>
<evidence type="ECO:0000313" key="4">
    <source>
        <dbReference type="EMBL" id="BBO67322.1"/>
    </source>
</evidence>
<keyword evidence="1" id="KW-0547">Nucleotide-binding</keyword>
<dbReference type="InterPro" id="IPR005702">
    <property type="entry name" value="Wzc-like_C"/>
</dbReference>
<accession>A0A5K7YCX8</accession>
<dbReference type="GO" id="GO:0004713">
    <property type="term" value="F:protein tyrosine kinase activity"/>
    <property type="evidence" value="ECO:0007669"/>
    <property type="project" value="TreeGrafter"/>
</dbReference>
<evidence type="ECO:0000256" key="3">
    <source>
        <dbReference type="SAM" id="MobiDB-lite"/>
    </source>
</evidence>
<dbReference type="EMBL" id="AP021874">
    <property type="protein sequence ID" value="BBO67322.1"/>
    <property type="molecule type" value="Genomic_DNA"/>
</dbReference>
<feature type="region of interest" description="Disordered" evidence="3">
    <location>
        <begin position="1"/>
        <end position="20"/>
    </location>
</feature>
<dbReference type="NCBIfam" id="TIGR01007">
    <property type="entry name" value="eps_fam"/>
    <property type="match status" value="1"/>
</dbReference>
<dbReference type="KEGG" id="dalk:DSCA_12520"/>
<dbReference type="Pfam" id="PF10609">
    <property type="entry name" value="ParA"/>
    <property type="match status" value="1"/>
</dbReference>
<sequence>MGKIHDALEKSGRSKGLKVAPAVRSTPVDDQAGGNSIKVITPATVAGMEPNAAGRIDPHLVTYHDPSSVEAEIFKILRTNILFPKTGEPPRSIMVTSAIPGDGKSFVAANLAISIAQGIEEHVLLMDCDMRRPSIHSRFGFSLGVAGLSDYLAHNKPLESLLKKTVVDKLTILPGGPTPQNPSELLSSQAMKELLKEAKNRYSDRYIIVDSPPPQLTAETTALAKYIDGIILVVRYGVTPKDTIKDLLEQLGREKVLGVVMNGYRIPTTERYGYGKYKKYKKY</sequence>
<name>A0A5K7YCX8_9BACT</name>
<dbReference type="OrthoDB" id="9812433at2"/>
<dbReference type="GO" id="GO:0005886">
    <property type="term" value="C:plasma membrane"/>
    <property type="evidence" value="ECO:0007669"/>
    <property type="project" value="TreeGrafter"/>
</dbReference>
<gene>
    <name evidence="4" type="ORF">DSCA_12520</name>
</gene>
<dbReference type="InterPro" id="IPR033756">
    <property type="entry name" value="YlxH/NBP35"/>
</dbReference>
<organism evidence="4 5">
    <name type="scientific">Desulfosarcina alkanivorans</name>
    <dbReference type="NCBI Taxonomy" id="571177"/>
    <lineage>
        <taxon>Bacteria</taxon>
        <taxon>Pseudomonadati</taxon>
        <taxon>Thermodesulfobacteriota</taxon>
        <taxon>Desulfobacteria</taxon>
        <taxon>Desulfobacterales</taxon>
        <taxon>Desulfosarcinaceae</taxon>
        <taxon>Desulfosarcina</taxon>
    </lineage>
</organism>
<keyword evidence="5" id="KW-1185">Reference proteome</keyword>
<dbReference type="GO" id="GO:0005524">
    <property type="term" value="F:ATP binding"/>
    <property type="evidence" value="ECO:0007669"/>
    <property type="project" value="UniProtKB-KW"/>
</dbReference>
<dbReference type="Gene3D" id="3.40.50.300">
    <property type="entry name" value="P-loop containing nucleotide triphosphate hydrolases"/>
    <property type="match status" value="1"/>
</dbReference>
<evidence type="ECO:0000313" key="5">
    <source>
        <dbReference type="Proteomes" id="UP000427906"/>
    </source>
</evidence>